<accession>A0A0L6URC8</accession>
<feature type="non-terminal residue" evidence="1">
    <location>
        <position position="1"/>
    </location>
</feature>
<dbReference type="Proteomes" id="UP000037035">
    <property type="component" value="Unassembled WGS sequence"/>
</dbReference>
<dbReference type="OrthoDB" id="4096181at2759"/>
<sequence>DFVCEDFLISKSKQDCNCLTNNNTLEPMDVIVLDVLGPFKKDEVCLNFQQYIERMHWLTGKQLKCFRDSGGKFTSKKYGTALIASGLPDKFWSFAYMWGYFTHKRIVNSLTGNKTPLELMFGTTPLFDQLQEFGEVAFVHKPHHLRGTKTGKRAWCCNLVGYAPFGKG</sequence>
<name>A0A0L6URC8_9BASI</name>
<gene>
    <name evidence="1" type="ORF">VP01_4096g1</name>
</gene>
<keyword evidence="2" id="KW-1185">Reference proteome</keyword>
<organism evidence="1 2">
    <name type="scientific">Puccinia sorghi</name>
    <dbReference type="NCBI Taxonomy" id="27349"/>
    <lineage>
        <taxon>Eukaryota</taxon>
        <taxon>Fungi</taxon>
        <taxon>Dikarya</taxon>
        <taxon>Basidiomycota</taxon>
        <taxon>Pucciniomycotina</taxon>
        <taxon>Pucciniomycetes</taxon>
        <taxon>Pucciniales</taxon>
        <taxon>Pucciniaceae</taxon>
        <taxon>Puccinia</taxon>
    </lineage>
</organism>
<evidence type="ECO:0000313" key="1">
    <source>
        <dbReference type="EMBL" id="KNZ51096.1"/>
    </source>
</evidence>
<reference evidence="1 2" key="1">
    <citation type="submission" date="2015-08" db="EMBL/GenBank/DDBJ databases">
        <title>Next Generation Sequencing and Analysis of the Genome of Puccinia sorghi L Schw, the Causal Agent of Maize Common Rust.</title>
        <authorList>
            <person name="Rochi L."/>
            <person name="Burguener G."/>
            <person name="Darino M."/>
            <person name="Turjanski A."/>
            <person name="Kreff E."/>
            <person name="Dieguez M.J."/>
            <person name="Sacco F."/>
        </authorList>
    </citation>
    <scope>NUCLEOTIDE SEQUENCE [LARGE SCALE GENOMIC DNA]</scope>
    <source>
        <strain evidence="1 2">RO10H11247</strain>
    </source>
</reference>
<comment type="caution">
    <text evidence="1">The sequence shown here is derived from an EMBL/GenBank/DDBJ whole genome shotgun (WGS) entry which is preliminary data.</text>
</comment>
<proteinExistence type="predicted"/>
<dbReference type="AlphaFoldDB" id="A0A0L6URC8"/>
<dbReference type="VEuPathDB" id="FungiDB:VP01_4096g1"/>
<evidence type="ECO:0000313" key="2">
    <source>
        <dbReference type="Proteomes" id="UP000037035"/>
    </source>
</evidence>
<dbReference type="EMBL" id="LAVV01009164">
    <property type="protein sequence ID" value="KNZ51096.1"/>
    <property type="molecule type" value="Genomic_DNA"/>
</dbReference>
<protein>
    <submittedName>
        <fullName evidence="1">Uncharacterized protein</fullName>
    </submittedName>
</protein>